<organism evidence="4 5">
    <name type="scientific">Ammonicoccus fulvus</name>
    <dbReference type="NCBI Taxonomy" id="3138240"/>
    <lineage>
        <taxon>Bacteria</taxon>
        <taxon>Bacillati</taxon>
        <taxon>Actinomycetota</taxon>
        <taxon>Actinomycetes</taxon>
        <taxon>Propionibacteriales</taxon>
        <taxon>Propionibacteriaceae</taxon>
        <taxon>Ammonicoccus</taxon>
    </lineage>
</organism>
<gene>
    <name evidence="4" type="ORF">AADG42_01490</name>
</gene>
<dbReference type="Proteomes" id="UP001442841">
    <property type="component" value="Chromosome"/>
</dbReference>
<keyword evidence="5" id="KW-1185">Reference proteome</keyword>
<dbReference type="PROSITE" id="PS50977">
    <property type="entry name" value="HTH_TETR_2"/>
    <property type="match status" value="1"/>
</dbReference>
<feature type="domain" description="HTH tetR-type" evidence="3">
    <location>
        <begin position="2"/>
        <end position="62"/>
    </location>
</feature>
<dbReference type="Gene3D" id="1.10.357.10">
    <property type="entry name" value="Tetracycline Repressor, domain 2"/>
    <property type="match status" value="1"/>
</dbReference>
<dbReference type="InterPro" id="IPR001647">
    <property type="entry name" value="HTH_TetR"/>
</dbReference>
<accession>A0ABZ3FMJ1</accession>
<dbReference type="InterPro" id="IPR009057">
    <property type="entry name" value="Homeodomain-like_sf"/>
</dbReference>
<dbReference type="SUPFAM" id="SSF46689">
    <property type="entry name" value="Homeodomain-like"/>
    <property type="match status" value="1"/>
</dbReference>
<name>A0ABZ3FMJ1_9ACTN</name>
<evidence type="ECO:0000313" key="4">
    <source>
        <dbReference type="EMBL" id="XAN06033.1"/>
    </source>
</evidence>
<evidence type="ECO:0000256" key="1">
    <source>
        <dbReference type="ARBA" id="ARBA00023125"/>
    </source>
</evidence>
<sequence length="195" mass="20794">MSDRRRQIADAGLAILAERGLRGVTHRAIDSAAGLPTGSTSNVFRTKQALIDGLVARLVELDLAALEGNAVPDLSSPAALAAQIARQSAALTHPPMDTLTRARLQLALDPEIDLSSQHEGFTAMATQLLRALGATDPERRACSITDYLDGLIFHALAMESRAFDIEEAALTLEALIGPCPTSGPYVDNHPFDDRE</sequence>
<dbReference type="EMBL" id="CP154795">
    <property type="protein sequence ID" value="XAN06033.1"/>
    <property type="molecule type" value="Genomic_DNA"/>
</dbReference>
<evidence type="ECO:0000259" key="3">
    <source>
        <dbReference type="PROSITE" id="PS50977"/>
    </source>
</evidence>
<evidence type="ECO:0000313" key="5">
    <source>
        <dbReference type="Proteomes" id="UP001442841"/>
    </source>
</evidence>
<proteinExistence type="predicted"/>
<dbReference type="RefSeq" id="WP_425307471.1">
    <property type="nucleotide sequence ID" value="NZ_CP154795.1"/>
</dbReference>
<evidence type="ECO:0000256" key="2">
    <source>
        <dbReference type="PROSITE-ProRule" id="PRU00335"/>
    </source>
</evidence>
<protein>
    <recommendedName>
        <fullName evidence="3">HTH tetR-type domain-containing protein</fullName>
    </recommendedName>
</protein>
<feature type="DNA-binding region" description="H-T-H motif" evidence="2">
    <location>
        <begin position="25"/>
        <end position="44"/>
    </location>
</feature>
<dbReference type="InterPro" id="IPR041583">
    <property type="entry name" value="TetR_C_31"/>
</dbReference>
<keyword evidence="1 2" id="KW-0238">DNA-binding</keyword>
<dbReference type="Pfam" id="PF17940">
    <property type="entry name" value="TetR_C_31"/>
    <property type="match status" value="1"/>
</dbReference>
<reference evidence="4 5" key="1">
    <citation type="submission" date="2024-04" db="EMBL/GenBank/DDBJ databases">
        <title>Isolation of an actinomycete strain from pig manure.</title>
        <authorList>
            <person name="Gong T."/>
            <person name="Yu Z."/>
            <person name="An M."/>
            <person name="Wei C."/>
            <person name="Yang W."/>
            <person name="Liu L."/>
        </authorList>
    </citation>
    <scope>NUCLEOTIDE SEQUENCE [LARGE SCALE GENOMIC DNA]</scope>
    <source>
        <strain evidence="4 5">ZF39</strain>
    </source>
</reference>